<accession>A0ABW0T6X6</accession>
<reference evidence="3" key="1">
    <citation type="journal article" date="2019" name="Int. J. Syst. Evol. Microbiol.">
        <title>The Global Catalogue of Microorganisms (GCM) 10K type strain sequencing project: providing services to taxonomists for standard genome sequencing and annotation.</title>
        <authorList>
            <consortium name="The Broad Institute Genomics Platform"/>
            <consortium name="The Broad Institute Genome Sequencing Center for Infectious Disease"/>
            <person name="Wu L."/>
            <person name="Ma J."/>
        </authorList>
    </citation>
    <scope>NUCLEOTIDE SEQUENCE [LARGE SCALE GENOMIC DNA]</scope>
    <source>
        <strain evidence="3">JCM 3366</strain>
    </source>
</reference>
<keyword evidence="1" id="KW-0732">Signal</keyword>
<evidence type="ECO:0000313" key="3">
    <source>
        <dbReference type="Proteomes" id="UP001596107"/>
    </source>
</evidence>
<keyword evidence="3" id="KW-1185">Reference proteome</keyword>
<protein>
    <submittedName>
        <fullName evidence="2">Uncharacterized protein</fullName>
    </submittedName>
</protein>
<name>A0ABW0T6X6_9HYPH</name>
<feature type="chain" id="PRO_5046124869" evidence="1">
    <location>
        <begin position="31"/>
        <end position="333"/>
    </location>
</feature>
<comment type="caution">
    <text evidence="2">The sequence shown here is derived from an EMBL/GenBank/DDBJ whole genome shotgun (WGS) entry which is preliminary data.</text>
</comment>
<evidence type="ECO:0000256" key="1">
    <source>
        <dbReference type="SAM" id="SignalP"/>
    </source>
</evidence>
<proteinExistence type="predicted"/>
<gene>
    <name evidence="2" type="ORF">ACFPOD_03730</name>
</gene>
<organism evidence="2 3">
    <name type="scientific">Nitratireductor kimnyeongensis</name>
    <dbReference type="NCBI Taxonomy" id="430679"/>
    <lineage>
        <taxon>Bacteria</taxon>
        <taxon>Pseudomonadati</taxon>
        <taxon>Pseudomonadota</taxon>
        <taxon>Alphaproteobacteria</taxon>
        <taxon>Hyphomicrobiales</taxon>
        <taxon>Phyllobacteriaceae</taxon>
        <taxon>Nitratireductor</taxon>
    </lineage>
</organism>
<dbReference type="Proteomes" id="UP001596107">
    <property type="component" value="Unassembled WGS sequence"/>
</dbReference>
<dbReference type="EMBL" id="JBHSNB010000001">
    <property type="protein sequence ID" value="MFC5584210.1"/>
    <property type="molecule type" value="Genomic_DNA"/>
</dbReference>
<sequence length="333" mass="36645">MSRYSQFERFGRAVAALVASALMFSSPAVAETVLEPDPHSPLLRTETDGFVHYALEDCPHERGLAAIRYGFIGEWPKTELTDICFDRESGELISAEPVSGLTLVEGGDYEYYHVIVPDTQSHERVSVSAGAYESGDKTSIQESVSFQHLSPHFRPSQRYENANHLSVTGFLFRDRATAADIAEGSFQVSLQPDDHWQSEYRHLQKKRGGKTPIVYLEASGDLTAPVTRFAFKSPDGSMSKGTGTFELHISADGTLSGSGELSVETTVLAGAHPHDWKETHWKISDYVGYLVGADGQEFHGLGYITGEVIDHDGFVHQTRGSVDIRGLGPKYMQ</sequence>
<dbReference type="RefSeq" id="WP_223019976.1">
    <property type="nucleotide sequence ID" value="NZ_CP078143.1"/>
</dbReference>
<evidence type="ECO:0000313" key="2">
    <source>
        <dbReference type="EMBL" id="MFC5584210.1"/>
    </source>
</evidence>
<feature type="signal peptide" evidence="1">
    <location>
        <begin position="1"/>
        <end position="30"/>
    </location>
</feature>